<dbReference type="SUPFAM" id="SSF46785">
    <property type="entry name" value="Winged helix' DNA-binding domain"/>
    <property type="match status" value="1"/>
</dbReference>
<dbReference type="InterPro" id="IPR036388">
    <property type="entry name" value="WH-like_DNA-bd_sf"/>
</dbReference>
<evidence type="ECO:0000313" key="2">
    <source>
        <dbReference type="EMBL" id="GGD01167.1"/>
    </source>
</evidence>
<dbReference type="Gene3D" id="1.10.10.10">
    <property type="entry name" value="Winged helix-like DNA-binding domain superfamily/Winged helix DNA-binding domain"/>
    <property type="match status" value="1"/>
</dbReference>
<reference evidence="2" key="1">
    <citation type="journal article" date="2014" name="Int. J. Syst. Evol. Microbiol.">
        <title>Complete genome sequence of Corynebacterium casei LMG S-19264T (=DSM 44701T), isolated from a smear-ripened cheese.</title>
        <authorList>
            <consortium name="US DOE Joint Genome Institute (JGI-PGF)"/>
            <person name="Walter F."/>
            <person name="Albersmeier A."/>
            <person name="Kalinowski J."/>
            <person name="Ruckert C."/>
        </authorList>
    </citation>
    <scope>NUCLEOTIDE SEQUENCE</scope>
    <source>
        <strain evidence="2">CGMCC 1.12921</strain>
    </source>
</reference>
<dbReference type="Proteomes" id="UP000613582">
    <property type="component" value="Unassembled WGS sequence"/>
</dbReference>
<comment type="caution">
    <text evidence="2">The sequence shown here is derived from an EMBL/GenBank/DDBJ whole genome shotgun (WGS) entry which is preliminary data.</text>
</comment>
<dbReference type="Gene3D" id="3.30.1490.190">
    <property type="match status" value="1"/>
</dbReference>
<gene>
    <name evidence="2" type="ORF">GCM10011342_07690</name>
</gene>
<feature type="domain" description="Transcription regulator TrmB N-terminal" evidence="1">
    <location>
        <begin position="7"/>
        <end position="68"/>
    </location>
</feature>
<evidence type="ECO:0000313" key="3">
    <source>
        <dbReference type="Proteomes" id="UP000613582"/>
    </source>
</evidence>
<protein>
    <submittedName>
        <fullName evidence="2">Fur family transcriptional regulator</fullName>
    </submittedName>
</protein>
<keyword evidence="3" id="KW-1185">Reference proteome</keyword>
<dbReference type="AlphaFoldDB" id="A0A8J2V163"/>
<dbReference type="EMBL" id="BMGH01000001">
    <property type="protein sequence ID" value="GGD01167.1"/>
    <property type="molecule type" value="Genomic_DNA"/>
</dbReference>
<accession>A0A8J2V163</accession>
<dbReference type="RefSeq" id="WP_188159964.1">
    <property type="nucleotide sequence ID" value="NZ_BMGH01000001.1"/>
</dbReference>
<organism evidence="2 3">
    <name type="scientific">Aquisalinus flavus</name>
    <dbReference type="NCBI Taxonomy" id="1526572"/>
    <lineage>
        <taxon>Bacteria</taxon>
        <taxon>Pseudomonadati</taxon>
        <taxon>Pseudomonadota</taxon>
        <taxon>Alphaproteobacteria</taxon>
        <taxon>Parvularculales</taxon>
        <taxon>Parvularculaceae</taxon>
        <taxon>Aquisalinus</taxon>
    </lineage>
</organism>
<name>A0A8J2V163_9PROT</name>
<sequence length="138" mass="14972">MNDPLENLTANQKKVYAALLQGGTPVKAYDLLDLLKHSGVRAPMTVYRALSELEDRGLVIRVEGTKAYLAIDTLADGTDLIVLFICQRCSSARSHSSPKLRDLVHRIRDIAGDIDFALEPGRAEIYGTCAGCRAGSPS</sequence>
<dbReference type="InterPro" id="IPR043135">
    <property type="entry name" value="Fur_C"/>
</dbReference>
<evidence type="ECO:0000259" key="1">
    <source>
        <dbReference type="Pfam" id="PF01978"/>
    </source>
</evidence>
<dbReference type="Pfam" id="PF01978">
    <property type="entry name" value="TrmB"/>
    <property type="match status" value="1"/>
</dbReference>
<dbReference type="InterPro" id="IPR002831">
    <property type="entry name" value="Tscrpt_reg_TrmB_N"/>
</dbReference>
<dbReference type="InterPro" id="IPR036390">
    <property type="entry name" value="WH_DNA-bd_sf"/>
</dbReference>
<proteinExistence type="predicted"/>
<reference evidence="2" key="2">
    <citation type="submission" date="2020-09" db="EMBL/GenBank/DDBJ databases">
        <authorList>
            <person name="Sun Q."/>
            <person name="Zhou Y."/>
        </authorList>
    </citation>
    <scope>NUCLEOTIDE SEQUENCE</scope>
    <source>
        <strain evidence="2">CGMCC 1.12921</strain>
    </source>
</reference>